<proteinExistence type="predicted"/>
<organism evidence="1 2">
    <name type="scientific">Naganishia friedmannii</name>
    <dbReference type="NCBI Taxonomy" id="89922"/>
    <lineage>
        <taxon>Eukaryota</taxon>
        <taxon>Fungi</taxon>
        <taxon>Dikarya</taxon>
        <taxon>Basidiomycota</taxon>
        <taxon>Agaricomycotina</taxon>
        <taxon>Tremellomycetes</taxon>
        <taxon>Filobasidiales</taxon>
        <taxon>Filobasidiaceae</taxon>
        <taxon>Naganishia</taxon>
    </lineage>
</organism>
<reference evidence="1" key="1">
    <citation type="submission" date="2023-04" db="EMBL/GenBank/DDBJ databases">
        <title>Draft Genome sequencing of Naganishia species isolated from polar environments using Oxford Nanopore Technology.</title>
        <authorList>
            <person name="Leo P."/>
            <person name="Venkateswaran K."/>
        </authorList>
    </citation>
    <scope>NUCLEOTIDE SEQUENCE</scope>
    <source>
        <strain evidence="1">MNA-CCFEE 5423</strain>
    </source>
</reference>
<name>A0ACC2VVY7_9TREE</name>
<evidence type="ECO:0000313" key="2">
    <source>
        <dbReference type="Proteomes" id="UP001227268"/>
    </source>
</evidence>
<dbReference type="EMBL" id="JASBWT010000007">
    <property type="protein sequence ID" value="KAJ9103281.1"/>
    <property type="molecule type" value="Genomic_DNA"/>
</dbReference>
<protein>
    <submittedName>
        <fullName evidence="1">Uncharacterized protein</fullName>
    </submittedName>
</protein>
<accession>A0ACC2VVY7</accession>
<keyword evidence="2" id="KW-1185">Reference proteome</keyword>
<comment type="caution">
    <text evidence="1">The sequence shown here is derived from an EMBL/GenBank/DDBJ whole genome shotgun (WGS) entry which is preliminary data.</text>
</comment>
<gene>
    <name evidence="1" type="ORF">QFC21_002704</name>
</gene>
<dbReference type="Proteomes" id="UP001227268">
    <property type="component" value="Unassembled WGS sequence"/>
</dbReference>
<sequence>MSTTETYTLPTKPAATSAQQFPLQDLTRSRTKSQTGLVVPDHSPLSEQPALTSQEAASYNPDDDFPEGGYGWVIVAACFVNAAMWGGINYSWGVVQLRLVQDKLSSASTLSFIGGLSSACISAFATLNSNLVRRFGVRNCALVGSVLVAFAQIFSGWTTRNLGGMFVCSGLMMGTGMSILFMAGSTLPSQYFKRRRGLANGIVFSGSGLGGAIMSITIEALIQRFGPAWAFRIIGLVALALMCPASWMLKERTRPKKGSFLEWRLFRDPKFAVFFCSAAIGLFPLFVAPFFLPMYGTSMGLSASSAAGLVAGFNLSSAVGRISFGQIGDKLGPINSLIIALAWNAISLLVIWPVSTRLAPLIVFVVSNGMANGGFFALMPTVVGSITDSSRLASAMGMIVTGWAGGYLMGAPIAGYLLEAFGGENSGLKPYRPA</sequence>
<evidence type="ECO:0000313" key="1">
    <source>
        <dbReference type="EMBL" id="KAJ9103281.1"/>
    </source>
</evidence>